<dbReference type="EMBL" id="CAXKWB010000861">
    <property type="protein sequence ID" value="CAL4062550.1"/>
    <property type="molecule type" value="Genomic_DNA"/>
</dbReference>
<dbReference type="GO" id="GO:0016020">
    <property type="term" value="C:membrane"/>
    <property type="evidence" value="ECO:0007669"/>
    <property type="project" value="UniProtKB-SubCell"/>
</dbReference>
<feature type="non-terminal residue" evidence="8">
    <location>
        <position position="572"/>
    </location>
</feature>
<comment type="subcellular location">
    <subcellularLocation>
        <location evidence="1">Membrane</location>
        <topology evidence="1">Multi-pass membrane protein</topology>
    </subcellularLocation>
</comment>
<comment type="caution">
    <text evidence="8">The sequence shown here is derived from an EMBL/GenBank/DDBJ whole genome shotgun (WGS) entry which is preliminary data.</text>
</comment>
<evidence type="ECO:0008006" key="10">
    <source>
        <dbReference type="Google" id="ProtNLM"/>
    </source>
</evidence>
<sequence>VESFEVKCCNETIKHVKSVKYLGLQIDNDLSGKKYYELLKLGHVIKIKNKTSPYYLSANFQNLNESEDRIVTRSKDKLRNAVQSLRYIRSAIKEIKYGNFQFKIKITDLIGVIRISSSREPLYKAIGPNWISYNVFDADLVVMVVVQQVWISKGCSTRIATEVHSDIKLIKYETGLSLETTFLFIYLRTAIKEVRLVPLFFFSGDKYAFPGYSLEESGFSSLTYLLDDSGLIYPSGPLLSNVIHPGRDVRLNFGRVMEQCQEGQASYQVFKLNYFFDVEKEVDYRTTLDLRGVLGNINVNLSHVQLLSSEAEDNLSNFLKSIKIDMQPYRYEVEKPLVRKNMPALAEQMQNVAGQMRSVTASSELFKLVSRTRNFIKNVVYPLEKRKEDIAYQVATLDMEVMPLQRQINQSAGHLRTIQYFINNHGSSLAQTKVQAYTDRILSYVRQYSDHVRNQALRQVAPCTSLWRVFDSARGVTCNGIIDPVNAFWLATTWCLLLFIPGIAVVLWLSKYYLRMDEDDDGDTLPLHNGMVGSPSSDKFPSSENWGSNGGINVRHTHHHAAHMHHAHHHHR</sequence>
<dbReference type="PANTHER" id="PTHR22730">
    <property type="entry name" value="PROMININ PROM PROTEIN"/>
    <property type="match status" value="1"/>
</dbReference>
<evidence type="ECO:0000256" key="2">
    <source>
        <dbReference type="ARBA" id="ARBA00006058"/>
    </source>
</evidence>
<dbReference type="Pfam" id="PF05478">
    <property type="entry name" value="Prominin"/>
    <property type="match status" value="1"/>
</dbReference>
<gene>
    <name evidence="8" type="ORF">MNOR_LOCUS2720</name>
</gene>
<comment type="similarity">
    <text evidence="2">Belongs to the prominin family.</text>
</comment>
<dbReference type="PANTHER" id="PTHR22730:SF1">
    <property type="entry name" value="PROMININ-LIKE PROTEIN"/>
    <property type="match status" value="1"/>
</dbReference>
<proteinExistence type="inferred from homology"/>
<accession>A0AAV2PNG8</accession>
<keyword evidence="5 7" id="KW-0472">Membrane</keyword>
<evidence type="ECO:0000256" key="4">
    <source>
        <dbReference type="ARBA" id="ARBA00022989"/>
    </source>
</evidence>
<evidence type="ECO:0000256" key="1">
    <source>
        <dbReference type="ARBA" id="ARBA00004141"/>
    </source>
</evidence>
<evidence type="ECO:0000313" key="9">
    <source>
        <dbReference type="Proteomes" id="UP001497623"/>
    </source>
</evidence>
<reference evidence="8 9" key="1">
    <citation type="submission" date="2024-05" db="EMBL/GenBank/DDBJ databases">
        <authorList>
            <person name="Wallberg A."/>
        </authorList>
    </citation>
    <scope>NUCLEOTIDE SEQUENCE [LARGE SCALE GENOMIC DNA]</scope>
</reference>
<feature type="transmembrane region" description="Helical" evidence="7">
    <location>
        <begin position="487"/>
        <end position="509"/>
    </location>
</feature>
<protein>
    <recommendedName>
        <fullName evidence="10">Prominin-like protein</fullName>
    </recommendedName>
</protein>
<evidence type="ECO:0000256" key="5">
    <source>
        <dbReference type="ARBA" id="ARBA00023136"/>
    </source>
</evidence>
<evidence type="ECO:0000256" key="3">
    <source>
        <dbReference type="ARBA" id="ARBA00022692"/>
    </source>
</evidence>
<evidence type="ECO:0000313" key="8">
    <source>
        <dbReference type="EMBL" id="CAL4062550.1"/>
    </source>
</evidence>
<dbReference type="InterPro" id="IPR008795">
    <property type="entry name" value="Prominin"/>
</dbReference>
<feature type="non-terminal residue" evidence="8">
    <location>
        <position position="1"/>
    </location>
</feature>
<keyword evidence="9" id="KW-1185">Reference proteome</keyword>
<keyword evidence="3 7" id="KW-0812">Transmembrane</keyword>
<keyword evidence="6" id="KW-0325">Glycoprotein</keyword>
<keyword evidence="4 7" id="KW-1133">Transmembrane helix</keyword>
<name>A0AAV2PNG8_MEGNR</name>
<dbReference type="Proteomes" id="UP001497623">
    <property type="component" value="Unassembled WGS sequence"/>
</dbReference>
<dbReference type="AlphaFoldDB" id="A0AAV2PNG8"/>
<evidence type="ECO:0000256" key="6">
    <source>
        <dbReference type="ARBA" id="ARBA00023180"/>
    </source>
</evidence>
<organism evidence="8 9">
    <name type="scientific">Meganyctiphanes norvegica</name>
    <name type="common">Northern krill</name>
    <name type="synonym">Thysanopoda norvegica</name>
    <dbReference type="NCBI Taxonomy" id="48144"/>
    <lineage>
        <taxon>Eukaryota</taxon>
        <taxon>Metazoa</taxon>
        <taxon>Ecdysozoa</taxon>
        <taxon>Arthropoda</taxon>
        <taxon>Crustacea</taxon>
        <taxon>Multicrustacea</taxon>
        <taxon>Malacostraca</taxon>
        <taxon>Eumalacostraca</taxon>
        <taxon>Eucarida</taxon>
        <taxon>Euphausiacea</taxon>
        <taxon>Euphausiidae</taxon>
        <taxon>Meganyctiphanes</taxon>
    </lineage>
</organism>
<evidence type="ECO:0000256" key="7">
    <source>
        <dbReference type="SAM" id="Phobius"/>
    </source>
</evidence>